<gene>
    <name evidence="1" type="ORF">BHAOGJBA_3777</name>
</gene>
<dbReference type="RefSeq" id="WP_066920537.1">
    <property type="nucleotide sequence ID" value="NZ_BPQO01000017.1"/>
</dbReference>
<evidence type="ECO:0000313" key="1">
    <source>
        <dbReference type="EMBL" id="GJD90241.1"/>
    </source>
</evidence>
<dbReference type="Proteomes" id="UP001055247">
    <property type="component" value="Unassembled WGS sequence"/>
</dbReference>
<reference evidence="1" key="1">
    <citation type="journal article" date="2016" name="Front. Microbiol.">
        <title>Genome Sequence of the Piezophilic, Mesophilic Sulfate-Reducing Bacterium Desulfovibrio indicus J2T.</title>
        <authorList>
            <person name="Cao J."/>
            <person name="Maignien L."/>
            <person name="Shao Z."/>
            <person name="Alain K."/>
            <person name="Jebbar M."/>
        </authorList>
    </citation>
    <scope>NUCLEOTIDE SEQUENCE</scope>
    <source>
        <strain evidence="1">DSM 16372</strain>
    </source>
</reference>
<dbReference type="InterPro" id="IPR027417">
    <property type="entry name" value="P-loop_NTPase"/>
</dbReference>
<keyword evidence="2" id="KW-1185">Reference proteome</keyword>
<evidence type="ECO:0000313" key="2">
    <source>
        <dbReference type="Proteomes" id="UP001055247"/>
    </source>
</evidence>
<dbReference type="EMBL" id="BPQO01000017">
    <property type="protein sequence ID" value="GJD90241.1"/>
    <property type="molecule type" value="Genomic_DNA"/>
</dbReference>
<comment type="caution">
    <text evidence="1">The sequence shown here is derived from an EMBL/GenBank/DDBJ whole genome shotgun (WGS) entry which is preliminary data.</text>
</comment>
<name>A0AAV4ZQ29_9HYPH</name>
<dbReference type="SUPFAM" id="SSF52540">
    <property type="entry name" value="P-loop containing nucleoside triphosphate hydrolases"/>
    <property type="match status" value="1"/>
</dbReference>
<evidence type="ECO:0008006" key="3">
    <source>
        <dbReference type="Google" id="ProtNLM"/>
    </source>
</evidence>
<sequence>MRRAIIHIGMPRTGSTALQEVLAGLRPRLAEAGLLYPELAPPGSHPDRDVNHQPLGEVLDGRRPRAERSVVLGRLDEALRRTRADTVILSYEDFSVQRPRFGVPETLREILARRGFAPEVLMVVKPPFAFLNSAYAHRAQLIRETGSFRDYLALHWRSGRIDYRALVAPWAEAADGRVTAVPLADRRSAEPLVGRIVEALGLGDRLGDLIGAQAAGYRSNRSSGPVAVEASRRLRALRVHRQVAGHPRRIGHALDEAAWARGLDPEPFRGEAPEYRARIETHTFETRERFAKLAWGQSWDAVVAPGRDLPPNELAHRTIPAQTEAAIAALVSETMRRFGFREPAPLLARSAARIEDGAMGLARLAGWESRWRVC</sequence>
<organism evidence="1 2">
    <name type="scientific">Methylobacterium hispanicum</name>
    <dbReference type="NCBI Taxonomy" id="270350"/>
    <lineage>
        <taxon>Bacteria</taxon>
        <taxon>Pseudomonadati</taxon>
        <taxon>Pseudomonadota</taxon>
        <taxon>Alphaproteobacteria</taxon>
        <taxon>Hyphomicrobiales</taxon>
        <taxon>Methylobacteriaceae</taxon>
        <taxon>Methylobacterium</taxon>
    </lineage>
</organism>
<protein>
    <recommendedName>
        <fullName evidence="3">Sulfotransferase family protein</fullName>
    </recommendedName>
</protein>
<dbReference type="AlphaFoldDB" id="A0AAV4ZQ29"/>
<proteinExistence type="predicted"/>
<reference evidence="1" key="2">
    <citation type="submission" date="2021-08" db="EMBL/GenBank/DDBJ databases">
        <authorList>
            <person name="Tani A."/>
            <person name="Ola A."/>
            <person name="Ogura Y."/>
            <person name="Katsura K."/>
            <person name="Hayashi T."/>
        </authorList>
    </citation>
    <scope>NUCLEOTIDE SEQUENCE</scope>
    <source>
        <strain evidence="1">DSM 16372</strain>
    </source>
</reference>
<accession>A0AAV4ZQ29</accession>